<name>A0A4Q0SUY3_9BACT</name>
<proteinExistence type="predicted"/>
<evidence type="ECO:0000313" key="2">
    <source>
        <dbReference type="Proteomes" id="UP000289437"/>
    </source>
</evidence>
<gene>
    <name evidence="1" type="ORF">GRAN_5078</name>
</gene>
<sequence length="44" mass="4773">MLPGLCCDKQITLRTGANEGFHVDVLGFALAVFHFEGAWAADNH</sequence>
<keyword evidence="2" id="KW-1185">Reference proteome</keyword>
<accession>A0A4Q0SUY3</accession>
<organism evidence="1 2">
    <name type="scientific">Granulicella sibirica</name>
    <dbReference type="NCBI Taxonomy" id="2479048"/>
    <lineage>
        <taxon>Bacteria</taxon>
        <taxon>Pseudomonadati</taxon>
        <taxon>Acidobacteriota</taxon>
        <taxon>Terriglobia</taxon>
        <taxon>Terriglobales</taxon>
        <taxon>Acidobacteriaceae</taxon>
        <taxon>Granulicella</taxon>
    </lineage>
</organism>
<evidence type="ECO:0000313" key="1">
    <source>
        <dbReference type="EMBL" id="RXH53740.1"/>
    </source>
</evidence>
<protein>
    <submittedName>
        <fullName evidence="1">Uncharacterized protein</fullName>
    </submittedName>
</protein>
<reference evidence="1 2" key="1">
    <citation type="submission" date="2018-11" db="EMBL/GenBank/DDBJ databases">
        <authorList>
            <person name="Mardanov A.V."/>
            <person name="Ravin N.V."/>
            <person name="Dedysh S.N."/>
        </authorList>
    </citation>
    <scope>NUCLEOTIDE SEQUENCE [LARGE SCALE GENOMIC DNA]</scope>
    <source>
        <strain evidence="1 2">AF10</strain>
    </source>
</reference>
<dbReference type="EMBL" id="RDSM01000007">
    <property type="protein sequence ID" value="RXH53740.1"/>
    <property type="molecule type" value="Genomic_DNA"/>
</dbReference>
<comment type="caution">
    <text evidence="1">The sequence shown here is derived from an EMBL/GenBank/DDBJ whole genome shotgun (WGS) entry which is preliminary data.</text>
</comment>
<dbReference type="AlphaFoldDB" id="A0A4Q0SUY3"/>
<reference evidence="2" key="2">
    <citation type="submission" date="2019-02" db="EMBL/GenBank/DDBJ databases">
        <title>Granulicella sibirica sp. nov., a psychrotolerant acidobacterium isolated from an organic soil layer in forested tundra, West Siberia.</title>
        <authorList>
            <person name="Oshkin I.Y."/>
            <person name="Kulichevskaya I.S."/>
            <person name="Rijpstra W.I.C."/>
            <person name="Sinninghe Damste J.S."/>
            <person name="Rakitin A.L."/>
            <person name="Ravin N.V."/>
            <person name="Dedysh S.N."/>
        </authorList>
    </citation>
    <scope>NUCLEOTIDE SEQUENCE [LARGE SCALE GENOMIC DNA]</scope>
    <source>
        <strain evidence="2">AF10</strain>
    </source>
</reference>
<dbReference type="Proteomes" id="UP000289437">
    <property type="component" value="Unassembled WGS sequence"/>
</dbReference>